<name>A0A418JGP5_STAHY</name>
<evidence type="ECO:0000313" key="1">
    <source>
        <dbReference type="EMBL" id="RIO43480.1"/>
    </source>
</evidence>
<sequence length="186" mass="21906">MNNQDNIKKLIEELSTQAQNEIEKVFASRLMMILDEFEKMFEKYQVEDVHVSWAEFNRYNRLNKELERIAEMMTTDYKKVVQLVKDTQHNTYIEKYFRSLYLFEYSSDIPIDFTVPDEAAIKAAIEKPIEHIRLTPTLQKQRNEVLRKIRANITEGVLNGDSYKKVAKRIEHDVGVSSSKVVLLQS</sequence>
<dbReference type="Proteomes" id="UP000285625">
    <property type="component" value="Unassembled WGS sequence"/>
</dbReference>
<protein>
    <submittedName>
        <fullName evidence="1">Uncharacterized protein</fullName>
    </submittedName>
</protein>
<organism evidence="1 2">
    <name type="scientific">Staphylococcus hyicus</name>
    <dbReference type="NCBI Taxonomy" id="1284"/>
    <lineage>
        <taxon>Bacteria</taxon>
        <taxon>Bacillati</taxon>
        <taxon>Bacillota</taxon>
        <taxon>Bacilli</taxon>
        <taxon>Bacillales</taxon>
        <taxon>Staphylococcaceae</taxon>
        <taxon>Staphylococcus</taxon>
    </lineage>
</organism>
<dbReference type="EMBL" id="QXVO01000042">
    <property type="protein sequence ID" value="RIO43480.1"/>
    <property type="molecule type" value="Genomic_DNA"/>
</dbReference>
<gene>
    <name evidence="1" type="ORF">BUZ57_10730</name>
</gene>
<comment type="caution">
    <text evidence="1">The sequence shown here is derived from an EMBL/GenBank/DDBJ whole genome shotgun (WGS) entry which is preliminary data.</text>
</comment>
<evidence type="ECO:0000313" key="2">
    <source>
        <dbReference type="Proteomes" id="UP000285625"/>
    </source>
</evidence>
<proteinExistence type="predicted"/>
<reference evidence="1 2" key="1">
    <citation type="journal article" date="2016" name="Front. Microbiol.">
        <title>Comprehensive Phylogenetic Analysis of Bovine Non-aureus Staphylococci Species Based on Whole-Genome Sequencing.</title>
        <authorList>
            <person name="Naushad S."/>
            <person name="Barkema H.W."/>
            <person name="Luby C."/>
            <person name="Condas L.A."/>
            <person name="Nobrega D.B."/>
            <person name="Carson D.A."/>
            <person name="De Buck J."/>
        </authorList>
    </citation>
    <scope>NUCLEOTIDE SEQUENCE [LARGE SCALE GENOMIC DNA]</scope>
    <source>
        <strain evidence="1 2">SNUC 5959</strain>
    </source>
</reference>
<dbReference type="RefSeq" id="WP_119635769.1">
    <property type="nucleotide sequence ID" value="NZ_JAHCNS010000011.1"/>
</dbReference>
<accession>A0A418JGP5</accession>
<dbReference type="AlphaFoldDB" id="A0A418JGP5"/>